<dbReference type="PANTHER" id="PTHR43345">
    <property type="entry name" value="3-ISOPROPYLMALATE DEHYDRATASE SMALL SUBUNIT 2-RELATED-RELATED"/>
    <property type="match status" value="1"/>
</dbReference>
<comment type="similarity">
    <text evidence="4">Belongs to the LeuD family. LeuD type 1 subfamily.</text>
</comment>
<dbReference type="SUPFAM" id="SSF52016">
    <property type="entry name" value="LeuD/IlvD-like"/>
    <property type="match status" value="1"/>
</dbReference>
<feature type="domain" description="Aconitase A/isopropylmalate dehydratase small subunit swivel" evidence="11">
    <location>
        <begin position="1"/>
        <end position="121"/>
    </location>
</feature>
<dbReference type="GO" id="GO:0003861">
    <property type="term" value="F:3-isopropylmalate dehydratase activity"/>
    <property type="evidence" value="ECO:0007669"/>
    <property type="project" value="UniProtKB-EC"/>
</dbReference>
<sequence>MQAFTTLRSVAAPMPDADIDTDIIFPGRFLVLTQKAGLGPYAFYEKRFDETGRERPDFVLNRPRWRGAQILVAGPNFGCGSSREQAPWALADLGLRCIIAPGFGEIFQANCLNNGMLPIRLGADDHARAMAAAEAGQPLTVDLAASTITLASGESIRFEIAERARQALLEGRDEIERIRQDAGTLITAFEAQQRLRQPWLYAGND</sequence>
<comment type="subunit">
    <text evidence="5">Heterodimer of LeuC and LeuD.</text>
</comment>
<evidence type="ECO:0000256" key="10">
    <source>
        <dbReference type="ARBA" id="ARBA00023304"/>
    </source>
</evidence>
<protein>
    <recommendedName>
        <fullName evidence="6">3-isopropylmalate dehydratase</fullName>
        <ecNumber evidence="6">4.2.1.33</ecNumber>
    </recommendedName>
</protein>
<accession>A0ABW7EQX9</accession>
<comment type="catalytic activity">
    <reaction evidence="1">
        <text>(2R,3S)-3-isopropylmalate = (2S)-2-isopropylmalate</text>
        <dbReference type="Rhea" id="RHEA:32287"/>
        <dbReference type="ChEBI" id="CHEBI:1178"/>
        <dbReference type="ChEBI" id="CHEBI:35121"/>
        <dbReference type="EC" id="4.2.1.33"/>
    </reaction>
</comment>
<evidence type="ECO:0000256" key="6">
    <source>
        <dbReference type="ARBA" id="ARBA00011998"/>
    </source>
</evidence>
<evidence type="ECO:0000313" key="12">
    <source>
        <dbReference type="EMBL" id="MFG6415043.1"/>
    </source>
</evidence>
<evidence type="ECO:0000256" key="5">
    <source>
        <dbReference type="ARBA" id="ARBA00011271"/>
    </source>
</evidence>
<dbReference type="NCBIfam" id="TIGR00171">
    <property type="entry name" value="leuD"/>
    <property type="match status" value="1"/>
</dbReference>
<dbReference type="InterPro" id="IPR004431">
    <property type="entry name" value="3-IsopropMal_deHydase_ssu"/>
</dbReference>
<comment type="function">
    <text evidence="2">Catalyzes the isomerization between 2-isopropylmalate and 3-isopropylmalate, via the formation of 2-isopropylmaleate.</text>
</comment>
<evidence type="ECO:0000256" key="4">
    <source>
        <dbReference type="ARBA" id="ARBA00009845"/>
    </source>
</evidence>
<dbReference type="RefSeq" id="WP_394471103.1">
    <property type="nucleotide sequence ID" value="NZ_JBIGHY010000004.1"/>
</dbReference>
<evidence type="ECO:0000313" key="13">
    <source>
        <dbReference type="Proteomes" id="UP001606300"/>
    </source>
</evidence>
<dbReference type="CDD" id="cd01577">
    <property type="entry name" value="IPMI_Swivel"/>
    <property type="match status" value="1"/>
</dbReference>
<dbReference type="InterPro" id="IPR033940">
    <property type="entry name" value="IPMI_Swivel"/>
</dbReference>
<dbReference type="EMBL" id="JBIGHY010000004">
    <property type="protein sequence ID" value="MFG6415043.1"/>
    <property type="molecule type" value="Genomic_DNA"/>
</dbReference>
<dbReference type="NCBIfam" id="NF002458">
    <property type="entry name" value="PRK01641.1"/>
    <property type="match status" value="1"/>
</dbReference>
<dbReference type="InterPro" id="IPR050075">
    <property type="entry name" value="LeuD"/>
</dbReference>
<dbReference type="InterPro" id="IPR000573">
    <property type="entry name" value="AconitaseA/IPMdHydase_ssu_swvl"/>
</dbReference>
<dbReference type="InterPro" id="IPR015928">
    <property type="entry name" value="Aconitase/3IPM_dehydase_swvl"/>
</dbReference>
<evidence type="ECO:0000259" key="11">
    <source>
        <dbReference type="Pfam" id="PF00694"/>
    </source>
</evidence>
<name>A0ABW7EQX9_9BURK</name>
<dbReference type="EC" id="4.2.1.33" evidence="6"/>
<keyword evidence="8" id="KW-0028">Amino-acid biosynthesis</keyword>
<dbReference type="Pfam" id="PF00694">
    <property type="entry name" value="Aconitase_C"/>
    <property type="match status" value="1"/>
</dbReference>
<keyword evidence="9 12" id="KW-0456">Lyase</keyword>
<evidence type="ECO:0000256" key="7">
    <source>
        <dbReference type="ARBA" id="ARBA00022430"/>
    </source>
</evidence>
<evidence type="ECO:0000256" key="9">
    <source>
        <dbReference type="ARBA" id="ARBA00023239"/>
    </source>
</evidence>
<organism evidence="12 13">
    <name type="scientific">Pelomonas dachongensis</name>
    <dbReference type="NCBI Taxonomy" id="3299029"/>
    <lineage>
        <taxon>Bacteria</taxon>
        <taxon>Pseudomonadati</taxon>
        <taxon>Pseudomonadota</taxon>
        <taxon>Betaproteobacteria</taxon>
        <taxon>Burkholderiales</taxon>
        <taxon>Sphaerotilaceae</taxon>
        <taxon>Roseateles</taxon>
    </lineage>
</organism>
<evidence type="ECO:0000256" key="1">
    <source>
        <dbReference type="ARBA" id="ARBA00000491"/>
    </source>
</evidence>
<comment type="caution">
    <text evidence="12">The sequence shown here is derived from an EMBL/GenBank/DDBJ whole genome shotgun (WGS) entry which is preliminary data.</text>
</comment>
<comment type="pathway">
    <text evidence="3">Amino-acid biosynthesis; L-leucine biosynthesis; L-leucine from 3-methyl-2-oxobutanoate: step 2/4.</text>
</comment>
<evidence type="ECO:0000256" key="2">
    <source>
        <dbReference type="ARBA" id="ARBA00002695"/>
    </source>
</evidence>
<keyword evidence="7" id="KW-0432">Leucine biosynthesis</keyword>
<proteinExistence type="inferred from homology"/>
<dbReference type="Proteomes" id="UP001606300">
    <property type="component" value="Unassembled WGS sequence"/>
</dbReference>
<keyword evidence="10" id="KW-0100">Branched-chain amino acid biosynthesis</keyword>
<gene>
    <name evidence="12" type="primary">leuD</name>
    <name evidence="12" type="ORF">ACG02S_14175</name>
</gene>
<reference evidence="12 13" key="1">
    <citation type="submission" date="2024-09" db="EMBL/GenBank/DDBJ databases">
        <title>Novel species of the genus Pelomonas and Roseateles isolated from streams.</title>
        <authorList>
            <person name="Lu H."/>
        </authorList>
    </citation>
    <scope>NUCLEOTIDE SEQUENCE [LARGE SCALE GENOMIC DNA]</scope>
    <source>
        <strain evidence="12 13">DC23W</strain>
    </source>
</reference>
<dbReference type="Gene3D" id="3.20.19.10">
    <property type="entry name" value="Aconitase, domain 4"/>
    <property type="match status" value="1"/>
</dbReference>
<dbReference type="PANTHER" id="PTHR43345:SF5">
    <property type="entry name" value="3-ISOPROPYLMALATE DEHYDRATASE SMALL SUBUNIT"/>
    <property type="match status" value="1"/>
</dbReference>
<keyword evidence="13" id="KW-1185">Reference proteome</keyword>
<evidence type="ECO:0000256" key="3">
    <source>
        <dbReference type="ARBA" id="ARBA00004729"/>
    </source>
</evidence>
<evidence type="ECO:0000256" key="8">
    <source>
        <dbReference type="ARBA" id="ARBA00022605"/>
    </source>
</evidence>